<dbReference type="Pfam" id="PF01476">
    <property type="entry name" value="LysM"/>
    <property type="match status" value="2"/>
</dbReference>
<evidence type="ECO:0000313" key="12">
    <source>
        <dbReference type="EnsemblMetazoa" id="CJA00073b.1"/>
    </source>
</evidence>
<dbReference type="PANTHER" id="PTHR46073">
    <property type="entry name" value="CHITINASE"/>
    <property type="match status" value="1"/>
</dbReference>
<dbReference type="SUPFAM" id="SSF51445">
    <property type="entry name" value="(Trans)glycosidases"/>
    <property type="match status" value="1"/>
</dbReference>
<dbReference type="Proteomes" id="UP000005237">
    <property type="component" value="Unassembled WGS sequence"/>
</dbReference>
<dbReference type="Gene3D" id="3.10.350.10">
    <property type="entry name" value="LysM domain"/>
    <property type="match status" value="2"/>
</dbReference>
<feature type="domain" description="GH18" evidence="11">
    <location>
        <begin position="725"/>
        <end position="1092"/>
    </location>
</feature>
<evidence type="ECO:0000313" key="13">
    <source>
        <dbReference type="Proteomes" id="UP000005237"/>
    </source>
</evidence>
<evidence type="ECO:0000256" key="6">
    <source>
        <dbReference type="ARBA" id="ARBA00022801"/>
    </source>
</evidence>
<proteinExistence type="inferred from homology"/>
<dbReference type="PROSITE" id="PS01095">
    <property type="entry name" value="GH18_1"/>
    <property type="match status" value="1"/>
</dbReference>
<keyword evidence="9" id="KW-0175">Coiled coil</keyword>
<evidence type="ECO:0008006" key="14">
    <source>
        <dbReference type="Google" id="ProtNLM"/>
    </source>
</evidence>
<dbReference type="Gene3D" id="3.20.20.80">
    <property type="entry name" value="Glycosidases"/>
    <property type="match status" value="2"/>
</dbReference>
<accession>A0A8R1HFP3</accession>
<evidence type="ECO:0000256" key="2">
    <source>
        <dbReference type="ARBA" id="ARBA00005581"/>
    </source>
</evidence>
<dbReference type="AlphaFoldDB" id="A0A8R1HFP3"/>
<dbReference type="CDD" id="cd00118">
    <property type="entry name" value="LysM"/>
    <property type="match status" value="3"/>
</dbReference>
<comment type="subcellular location">
    <subcellularLocation>
        <location evidence="1">Secreted</location>
    </subcellularLocation>
</comment>
<feature type="coiled-coil region" evidence="9">
    <location>
        <begin position="857"/>
        <end position="884"/>
    </location>
</feature>
<dbReference type="CDD" id="cd10909">
    <property type="entry name" value="ChtBD1_GH18_2"/>
    <property type="match status" value="1"/>
</dbReference>
<protein>
    <recommendedName>
        <fullName evidence="14">Chitinase</fullName>
    </recommendedName>
</protein>
<evidence type="ECO:0000256" key="1">
    <source>
        <dbReference type="ARBA" id="ARBA00004613"/>
    </source>
</evidence>
<evidence type="ECO:0000256" key="3">
    <source>
        <dbReference type="ARBA" id="ARBA00022471"/>
    </source>
</evidence>
<dbReference type="GO" id="GO:0005975">
    <property type="term" value="P:carbohydrate metabolic process"/>
    <property type="evidence" value="ECO:0007669"/>
    <property type="project" value="InterPro"/>
</dbReference>
<reference evidence="12" key="2">
    <citation type="submission" date="2022-06" db="UniProtKB">
        <authorList>
            <consortium name="EnsemblMetazoa"/>
        </authorList>
    </citation>
    <scope>IDENTIFICATION</scope>
    <source>
        <strain evidence="12">DF5081</strain>
    </source>
</reference>
<evidence type="ECO:0000256" key="4">
    <source>
        <dbReference type="ARBA" id="ARBA00022525"/>
    </source>
</evidence>
<keyword evidence="5" id="KW-0732">Signal</keyword>
<dbReference type="SMART" id="SM00636">
    <property type="entry name" value="Glyco_18"/>
    <property type="match status" value="1"/>
</dbReference>
<dbReference type="GO" id="GO:0005576">
    <property type="term" value="C:extracellular region"/>
    <property type="evidence" value="ECO:0007669"/>
    <property type="project" value="UniProtKB-SubCell"/>
</dbReference>
<dbReference type="InterPro" id="IPR011583">
    <property type="entry name" value="Chitinase_II/V-like_cat"/>
</dbReference>
<dbReference type="PANTHER" id="PTHR46073:SF1">
    <property type="entry name" value="GH18 DOMAIN-CONTAINING PROTEIN-RELATED"/>
    <property type="match status" value="1"/>
</dbReference>
<dbReference type="InterPro" id="IPR001579">
    <property type="entry name" value="Glyco_hydro_18_chit_AS"/>
</dbReference>
<dbReference type="Pfam" id="PF05938">
    <property type="entry name" value="Self-incomp_S1"/>
    <property type="match status" value="1"/>
</dbReference>
<keyword evidence="7 8" id="KW-0326">Glycosidase</keyword>
<dbReference type="SUPFAM" id="SSF54556">
    <property type="entry name" value="Chitinase insertion domain"/>
    <property type="match status" value="1"/>
</dbReference>
<evidence type="ECO:0000259" key="10">
    <source>
        <dbReference type="PROSITE" id="PS51782"/>
    </source>
</evidence>
<name>A0A8R1HFP3_CAEJA</name>
<dbReference type="InterPro" id="IPR036779">
    <property type="entry name" value="LysM_dom_sf"/>
</dbReference>
<evidence type="ECO:0000256" key="9">
    <source>
        <dbReference type="SAM" id="Coils"/>
    </source>
</evidence>
<evidence type="ECO:0000256" key="5">
    <source>
        <dbReference type="ARBA" id="ARBA00022729"/>
    </source>
</evidence>
<dbReference type="PROSITE" id="PS51910">
    <property type="entry name" value="GH18_2"/>
    <property type="match status" value="1"/>
</dbReference>
<dbReference type="EnsemblMetazoa" id="CJA00073b.1">
    <property type="protein sequence ID" value="CJA00073b.1"/>
    <property type="gene ID" value="WBGene00119277"/>
</dbReference>
<evidence type="ECO:0000256" key="7">
    <source>
        <dbReference type="ARBA" id="ARBA00023295"/>
    </source>
</evidence>
<dbReference type="SUPFAM" id="SSF54106">
    <property type="entry name" value="LysM domain"/>
    <property type="match status" value="1"/>
</dbReference>
<dbReference type="SMART" id="SM00270">
    <property type="entry name" value="ChtBD1"/>
    <property type="match status" value="1"/>
</dbReference>
<dbReference type="GO" id="GO:0004568">
    <property type="term" value="F:chitinase activity"/>
    <property type="evidence" value="ECO:0007669"/>
    <property type="project" value="UniProtKB-ARBA"/>
</dbReference>
<organism evidence="12 13">
    <name type="scientific">Caenorhabditis japonica</name>
    <dbReference type="NCBI Taxonomy" id="281687"/>
    <lineage>
        <taxon>Eukaryota</taxon>
        <taxon>Metazoa</taxon>
        <taxon>Ecdysozoa</taxon>
        <taxon>Nematoda</taxon>
        <taxon>Chromadorea</taxon>
        <taxon>Rhabditida</taxon>
        <taxon>Rhabditina</taxon>
        <taxon>Rhabditomorpha</taxon>
        <taxon>Rhabditoidea</taxon>
        <taxon>Rhabditidae</taxon>
        <taxon>Peloderinae</taxon>
        <taxon>Caenorhabditis</taxon>
    </lineage>
</organism>
<dbReference type="InterPro" id="IPR029070">
    <property type="entry name" value="Chitinase_insertion_sf"/>
</dbReference>
<keyword evidence="3" id="KW-0713">Self-incompatibility</keyword>
<keyword evidence="13" id="KW-1185">Reference proteome</keyword>
<dbReference type="GO" id="GO:0060320">
    <property type="term" value="P:rejection of self pollen"/>
    <property type="evidence" value="ECO:0007669"/>
    <property type="project" value="UniProtKB-KW"/>
</dbReference>
<evidence type="ECO:0000259" key="11">
    <source>
        <dbReference type="PROSITE" id="PS51910"/>
    </source>
</evidence>
<dbReference type="InterPro" id="IPR001002">
    <property type="entry name" value="Chitin-bd_1"/>
</dbReference>
<comment type="similarity">
    <text evidence="2">Belongs to the plant self-incompatibility (S1) protein family.</text>
</comment>
<dbReference type="InterPro" id="IPR010264">
    <property type="entry name" value="Self-incomp_S1"/>
</dbReference>
<dbReference type="InterPro" id="IPR018392">
    <property type="entry name" value="LysM"/>
</dbReference>
<dbReference type="SMART" id="SM00257">
    <property type="entry name" value="LysM"/>
    <property type="match status" value="3"/>
</dbReference>
<dbReference type="Pfam" id="PF00704">
    <property type="entry name" value="Glyco_hydro_18"/>
    <property type="match status" value="1"/>
</dbReference>
<dbReference type="PROSITE" id="PS51782">
    <property type="entry name" value="LYSM"/>
    <property type="match status" value="2"/>
</dbReference>
<dbReference type="InterPro" id="IPR001223">
    <property type="entry name" value="Glyco_hydro18_cat"/>
</dbReference>
<dbReference type="GO" id="GO:0008061">
    <property type="term" value="F:chitin binding"/>
    <property type="evidence" value="ECO:0007669"/>
    <property type="project" value="InterPro"/>
</dbReference>
<feature type="domain" description="LysM" evidence="10">
    <location>
        <begin position="70"/>
        <end position="114"/>
    </location>
</feature>
<dbReference type="GO" id="GO:0006032">
    <property type="term" value="P:chitin catabolic process"/>
    <property type="evidence" value="ECO:0007669"/>
    <property type="project" value="UniProtKB-ARBA"/>
</dbReference>
<keyword evidence="6 8" id="KW-0378">Hydrolase</keyword>
<keyword evidence="4" id="KW-0964">Secreted</keyword>
<reference evidence="13" key="1">
    <citation type="submission" date="2010-08" db="EMBL/GenBank/DDBJ databases">
        <authorList>
            <consortium name="Caenorhabditis japonica Sequencing Consortium"/>
            <person name="Wilson R.K."/>
        </authorList>
    </citation>
    <scope>NUCLEOTIDE SEQUENCE [LARGE SCALE GENOMIC DNA]</scope>
    <source>
        <strain evidence="13">DF5081</strain>
    </source>
</reference>
<dbReference type="InterPro" id="IPR017853">
    <property type="entry name" value="GH"/>
</dbReference>
<sequence length="1220" mass="138127">MIVLSFTEQRNYCTKWIRVEVGDSCWQIANSYKISVDNLKSFNLGVNCDELWAGVQLCIATSTSKPKCTKTYKVAAADYCYKIWTDNGLSEVQFMQMNENLDCLKLALGQEVCTSIDGNPKVELRNMTTGEKDRSPLSSIEDEQSCYEFAKFETKSDTCESIAAAFNLNLATIESQFNCSNFKLNPILNCDRLREYRQVCAGRGSFESSKCIDSLRITPELDKCRKIVDITGLTTDQIKRLNPLIKCGLKLKHGTLVCINSLGMDTISAQQVVISSFKSLVPELHKEFKHFLMNPNQKNSEVMNKLMTSAIQKPEVNRRMKELYRIDVNFRTIIDNQHPLAREKYCKQDNDAKTFKNQTMILRSSSRPKRSVGCQFTFPSLKNGFLKGINAFTNPCWGGECSIPFGLVELAMEANLCLPVANIAHDVIHFCKTDGHDCSKANPDRLDELKVLADQSMGGKFKMCAIGHNWIQKLLDADAGLCWDIISADYHGFVGKLQIEATLQLILFKLMGGAVLKVHDLMYPRMCERSQLECEDYCKWRDWKNGKAYGYIEMRALAIFGWKGLKVFEETFSEPRALGCQAGKEAAVVLRIERTCKNPKDRQVWRCCWSGNDKCTFELMGHDKGFFFKPWKKTLFTCEFIDRDLHNGQKLGFDVYGGKSKNKGKKSFYYLVRNDGIYFGTEKYKEDTLVQAWDNPCEGVEEEKPNFVREEPNGKSSVPASGCGKRIVGYYTGWGEREITENQLKKLTHVIFAFVAMHPDGKVQFGPVSEDDAGPEAGVKAKRRFLDMRTKARNVNSGVYILFAIGGWDNSQYFASVAADPEKRKTFINSIVDFIVQYGIDGVDLDWEYPDMKGGDRNNHVALIRELRERFDRLQIEKQRKTRYLITLASAAGDWNIREGYDLAAILKHADFINVMTYDYYGAWRSKWGAFTGPPAPLYFGSLKGFSGKLNADFSMKYYACKSKSPSQLNMGVPFYGRYWRNVGAPIDESDDMWRTAQEVNGIFEGGYVGWRNLEREGWNKGAASWHDKTKTPYIVNAGARMFLGFENERSLREKVSYATNRNLGGLMIWALDLDDDADTLLSIVSSAQLCSGGSGNTITYKCNPIDEVRWWTPENSDETRQGQCGKSAPLINGYYPVCDPDDPGFSCCGAAGYCGSGKEYCECDTCVNYRKDPMAIVKKPTKPTRKVQWYLMSDPDGKRGRCGKDVPMLNGKVHLEEQV</sequence>
<evidence type="ECO:0000256" key="8">
    <source>
        <dbReference type="RuleBase" id="RU000489"/>
    </source>
</evidence>
<feature type="domain" description="LysM" evidence="10">
    <location>
        <begin position="15"/>
        <end position="59"/>
    </location>
</feature>